<evidence type="ECO:0000313" key="2">
    <source>
        <dbReference type="EMBL" id="MCH82807.1"/>
    </source>
</evidence>
<feature type="region of interest" description="Disordered" evidence="1">
    <location>
        <begin position="1"/>
        <end position="44"/>
    </location>
</feature>
<keyword evidence="3" id="KW-1185">Reference proteome</keyword>
<protein>
    <submittedName>
        <fullName evidence="2">Uncharacterized protein</fullName>
    </submittedName>
</protein>
<organism evidence="2 3">
    <name type="scientific">Trifolium medium</name>
    <dbReference type="NCBI Taxonomy" id="97028"/>
    <lineage>
        <taxon>Eukaryota</taxon>
        <taxon>Viridiplantae</taxon>
        <taxon>Streptophyta</taxon>
        <taxon>Embryophyta</taxon>
        <taxon>Tracheophyta</taxon>
        <taxon>Spermatophyta</taxon>
        <taxon>Magnoliopsida</taxon>
        <taxon>eudicotyledons</taxon>
        <taxon>Gunneridae</taxon>
        <taxon>Pentapetalae</taxon>
        <taxon>rosids</taxon>
        <taxon>fabids</taxon>
        <taxon>Fabales</taxon>
        <taxon>Fabaceae</taxon>
        <taxon>Papilionoideae</taxon>
        <taxon>50 kb inversion clade</taxon>
        <taxon>NPAAA clade</taxon>
        <taxon>Hologalegina</taxon>
        <taxon>IRL clade</taxon>
        <taxon>Trifolieae</taxon>
        <taxon>Trifolium</taxon>
    </lineage>
</organism>
<evidence type="ECO:0000313" key="3">
    <source>
        <dbReference type="Proteomes" id="UP000265520"/>
    </source>
</evidence>
<feature type="compositionally biased region" description="Pro residues" evidence="1">
    <location>
        <begin position="28"/>
        <end position="44"/>
    </location>
</feature>
<comment type="caution">
    <text evidence="2">The sequence shown here is derived from an EMBL/GenBank/DDBJ whole genome shotgun (WGS) entry which is preliminary data.</text>
</comment>
<reference evidence="2 3" key="1">
    <citation type="journal article" date="2018" name="Front. Plant Sci.">
        <title>Red Clover (Trifolium pratense) and Zigzag Clover (T. medium) - A Picture of Genomic Similarities and Differences.</title>
        <authorList>
            <person name="Dluhosova J."/>
            <person name="Istvanek J."/>
            <person name="Nedelnik J."/>
            <person name="Repkova J."/>
        </authorList>
    </citation>
    <scope>NUCLEOTIDE SEQUENCE [LARGE SCALE GENOMIC DNA]</scope>
    <source>
        <strain evidence="3">cv. 10/8</strain>
        <tissue evidence="2">Leaf</tissue>
    </source>
</reference>
<accession>A0A392M5W0</accession>
<dbReference type="AlphaFoldDB" id="A0A392M5W0"/>
<evidence type="ECO:0000256" key="1">
    <source>
        <dbReference type="SAM" id="MobiDB-lite"/>
    </source>
</evidence>
<proteinExistence type="predicted"/>
<sequence length="44" mass="4635">MDYGKANAEPKPLPPTLTQAELHAPQHCPTPPPGPPMAPLPPND</sequence>
<name>A0A392M5W0_9FABA</name>
<gene>
    <name evidence="2" type="ORF">A2U01_0003619</name>
</gene>
<dbReference type="EMBL" id="LXQA010004215">
    <property type="protein sequence ID" value="MCH82807.1"/>
    <property type="molecule type" value="Genomic_DNA"/>
</dbReference>
<dbReference type="Proteomes" id="UP000265520">
    <property type="component" value="Unassembled WGS sequence"/>
</dbReference>